<reference evidence="1 2" key="1">
    <citation type="submission" date="2016-04" db="EMBL/GenBank/DDBJ databases">
        <title>Genome analyses suggest a sexual origin of heterokaryosis in a supposedly ancient asexual fungus.</title>
        <authorList>
            <person name="Ropars J."/>
            <person name="Sedzielewska K."/>
            <person name="Noel J."/>
            <person name="Charron P."/>
            <person name="Farinelli L."/>
            <person name="Marton T."/>
            <person name="Kruger M."/>
            <person name="Pelin A."/>
            <person name="Brachmann A."/>
            <person name="Corradi N."/>
        </authorList>
    </citation>
    <scope>NUCLEOTIDE SEQUENCE [LARGE SCALE GENOMIC DNA]</scope>
    <source>
        <strain evidence="1 2">C2</strain>
    </source>
</reference>
<dbReference type="Proteomes" id="UP000233469">
    <property type="component" value="Unassembled WGS sequence"/>
</dbReference>
<dbReference type="VEuPathDB" id="FungiDB:FUN_022342"/>
<dbReference type="AlphaFoldDB" id="A0A2N1NHE3"/>
<proteinExistence type="predicted"/>
<sequence length="113" mass="13859">MRNVINWYFDFWKALYLRYKELKSSYGKDRAKVLIKEEVKKQIPETKFSDKALQKRRRRLRKFISFLIVSAKIKIKQIRFFLTRFILNLSDNNVNYVIAEILRAEQRDPKKTR</sequence>
<dbReference type="VEuPathDB" id="FungiDB:RhiirFUN_009906"/>
<dbReference type="VEuPathDB" id="FungiDB:RhiirA1_453270"/>
<reference evidence="1 2" key="2">
    <citation type="submission" date="2017-10" db="EMBL/GenBank/DDBJ databases">
        <title>Extensive intraspecific genome diversity in a model arbuscular mycorrhizal fungus.</title>
        <authorList>
            <person name="Chen E.C.H."/>
            <person name="Morin E."/>
            <person name="Baudet D."/>
            <person name="Noel J."/>
            <person name="Ndikumana S."/>
            <person name="Charron P."/>
            <person name="St-Onge C."/>
            <person name="Giorgi J."/>
            <person name="Grigoriev I.V."/>
            <person name="Roux C."/>
            <person name="Martin F.M."/>
            <person name="Corradi N."/>
        </authorList>
    </citation>
    <scope>NUCLEOTIDE SEQUENCE [LARGE SCALE GENOMIC DNA]</scope>
    <source>
        <strain evidence="1 2">C2</strain>
    </source>
</reference>
<dbReference type="OrthoDB" id="2430413at2759"/>
<evidence type="ECO:0000313" key="1">
    <source>
        <dbReference type="EMBL" id="PKK73293.1"/>
    </source>
</evidence>
<name>A0A2N1NHE3_9GLOM</name>
<gene>
    <name evidence="1" type="ORF">RhiirC2_776220</name>
</gene>
<comment type="caution">
    <text evidence="1">The sequence shown here is derived from an EMBL/GenBank/DDBJ whole genome shotgun (WGS) entry which is preliminary data.</text>
</comment>
<organism evidence="1 2">
    <name type="scientific">Rhizophagus irregularis</name>
    <dbReference type="NCBI Taxonomy" id="588596"/>
    <lineage>
        <taxon>Eukaryota</taxon>
        <taxon>Fungi</taxon>
        <taxon>Fungi incertae sedis</taxon>
        <taxon>Mucoromycota</taxon>
        <taxon>Glomeromycotina</taxon>
        <taxon>Glomeromycetes</taxon>
        <taxon>Glomerales</taxon>
        <taxon>Glomeraceae</taxon>
        <taxon>Rhizophagus</taxon>
    </lineage>
</organism>
<accession>A0A2N1NHE3</accession>
<dbReference type="EMBL" id="LLXL01000382">
    <property type="protein sequence ID" value="PKK73293.1"/>
    <property type="molecule type" value="Genomic_DNA"/>
</dbReference>
<evidence type="ECO:0000313" key="2">
    <source>
        <dbReference type="Proteomes" id="UP000233469"/>
    </source>
</evidence>
<protein>
    <submittedName>
        <fullName evidence="1">Uncharacterized protein</fullName>
    </submittedName>
</protein>